<proteinExistence type="predicted"/>
<accession>A0AAD9NWB2</accession>
<name>A0AAD9NWB2_RIDPI</name>
<comment type="caution">
    <text evidence="1">The sequence shown here is derived from an EMBL/GenBank/DDBJ whole genome shotgun (WGS) entry which is preliminary data.</text>
</comment>
<dbReference type="EMBL" id="JAODUO010000332">
    <property type="protein sequence ID" value="KAK2182904.1"/>
    <property type="molecule type" value="Genomic_DNA"/>
</dbReference>
<protein>
    <submittedName>
        <fullName evidence="1">Uncharacterized protein</fullName>
    </submittedName>
</protein>
<keyword evidence="2" id="KW-1185">Reference proteome</keyword>
<organism evidence="1 2">
    <name type="scientific">Ridgeia piscesae</name>
    <name type="common">Tubeworm</name>
    <dbReference type="NCBI Taxonomy" id="27915"/>
    <lineage>
        <taxon>Eukaryota</taxon>
        <taxon>Metazoa</taxon>
        <taxon>Spiralia</taxon>
        <taxon>Lophotrochozoa</taxon>
        <taxon>Annelida</taxon>
        <taxon>Polychaeta</taxon>
        <taxon>Sedentaria</taxon>
        <taxon>Canalipalpata</taxon>
        <taxon>Sabellida</taxon>
        <taxon>Siboglinidae</taxon>
        <taxon>Ridgeia</taxon>
    </lineage>
</organism>
<dbReference type="Proteomes" id="UP001209878">
    <property type="component" value="Unassembled WGS sequence"/>
</dbReference>
<gene>
    <name evidence="1" type="ORF">NP493_331g06050</name>
</gene>
<sequence length="77" mass="8659">MVMLYKANNNCLEGRVQAFFEPTAAVHKHGTRQSKLLYVKKVNTTHRLLSITVRGIHICNGLASGITHLPSLQQFKK</sequence>
<dbReference type="AlphaFoldDB" id="A0AAD9NWB2"/>
<evidence type="ECO:0000313" key="2">
    <source>
        <dbReference type="Proteomes" id="UP001209878"/>
    </source>
</evidence>
<reference evidence="1" key="1">
    <citation type="journal article" date="2023" name="Mol. Biol. Evol.">
        <title>Third-Generation Sequencing Reveals the Adaptive Role of the Epigenome in Three Deep-Sea Polychaetes.</title>
        <authorList>
            <person name="Perez M."/>
            <person name="Aroh O."/>
            <person name="Sun Y."/>
            <person name="Lan Y."/>
            <person name="Juniper S.K."/>
            <person name="Young C.R."/>
            <person name="Angers B."/>
            <person name="Qian P.Y."/>
        </authorList>
    </citation>
    <scope>NUCLEOTIDE SEQUENCE</scope>
    <source>
        <strain evidence="1">R07B-5</strain>
    </source>
</reference>
<evidence type="ECO:0000313" key="1">
    <source>
        <dbReference type="EMBL" id="KAK2182904.1"/>
    </source>
</evidence>